<evidence type="ECO:0000313" key="16">
    <source>
        <dbReference type="WBParaSite" id="PTRK_0001780000.1"/>
    </source>
</evidence>
<dbReference type="GO" id="GO:0032580">
    <property type="term" value="C:Golgi cisterna membrane"/>
    <property type="evidence" value="ECO:0007669"/>
    <property type="project" value="UniProtKB-SubCell"/>
</dbReference>
<dbReference type="InterPro" id="IPR031481">
    <property type="entry name" value="Glyco_tran_10_N"/>
</dbReference>
<dbReference type="PANTHER" id="PTHR48438:SF1">
    <property type="entry name" value="ALPHA-(1,3)-FUCOSYLTRANSFERASE C-RELATED"/>
    <property type="match status" value="1"/>
</dbReference>
<dbReference type="FunFam" id="3.40.50.11660:FF:000002">
    <property type="entry name" value="Alpha-(1,3)-fucosyltransferase"/>
    <property type="match status" value="1"/>
</dbReference>
<keyword evidence="15" id="KW-1185">Reference proteome</keyword>
<keyword evidence="9 12" id="KW-0333">Golgi apparatus</keyword>
<evidence type="ECO:0000256" key="6">
    <source>
        <dbReference type="ARBA" id="ARBA00022692"/>
    </source>
</evidence>
<keyword evidence="8" id="KW-1133">Transmembrane helix</keyword>
<evidence type="ECO:0000256" key="3">
    <source>
        <dbReference type="ARBA" id="ARBA00008919"/>
    </source>
</evidence>
<feature type="domain" description="Fucosyltransferase N-terminal" evidence="14">
    <location>
        <begin position="38"/>
        <end position="139"/>
    </location>
</feature>
<evidence type="ECO:0000256" key="5">
    <source>
        <dbReference type="ARBA" id="ARBA00022679"/>
    </source>
</evidence>
<evidence type="ECO:0000256" key="10">
    <source>
        <dbReference type="ARBA" id="ARBA00023136"/>
    </source>
</evidence>
<dbReference type="UniPathway" id="UPA00378"/>
<accession>A0A0N5A712</accession>
<comment type="similarity">
    <text evidence="3 12">Belongs to the glycosyltransferase 10 family.</text>
</comment>
<keyword evidence="10" id="KW-0472">Membrane</keyword>
<keyword evidence="4 12" id="KW-0328">Glycosyltransferase</keyword>
<evidence type="ECO:0000313" key="15">
    <source>
        <dbReference type="Proteomes" id="UP000038045"/>
    </source>
</evidence>
<feature type="domain" description="Fucosyltransferase C-terminal" evidence="13">
    <location>
        <begin position="162"/>
        <end position="340"/>
    </location>
</feature>
<comment type="pathway">
    <text evidence="2">Protein modification; protein glycosylation.</text>
</comment>
<dbReference type="PANTHER" id="PTHR48438">
    <property type="entry name" value="ALPHA-(1,3)-FUCOSYLTRANSFERASE C-RELATED"/>
    <property type="match status" value="1"/>
</dbReference>
<dbReference type="WBParaSite" id="PTRK_0001780000.1">
    <property type="protein sequence ID" value="PTRK_0001780000.1"/>
    <property type="gene ID" value="PTRK_0001780000"/>
</dbReference>
<evidence type="ECO:0000256" key="2">
    <source>
        <dbReference type="ARBA" id="ARBA00004922"/>
    </source>
</evidence>
<evidence type="ECO:0000256" key="4">
    <source>
        <dbReference type="ARBA" id="ARBA00022676"/>
    </source>
</evidence>
<protein>
    <recommendedName>
        <fullName evidence="12">Fucosyltransferase</fullName>
        <ecNumber evidence="12">2.4.1.-</ecNumber>
    </recommendedName>
</protein>
<dbReference type="Proteomes" id="UP000038045">
    <property type="component" value="Unplaced"/>
</dbReference>
<evidence type="ECO:0000256" key="9">
    <source>
        <dbReference type="ARBA" id="ARBA00023034"/>
    </source>
</evidence>
<organism evidence="15 16">
    <name type="scientific">Parastrongyloides trichosuri</name>
    <name type="common">Possum-specific nematode worm</name>
    <dbReference type="NCBI Taxonomy" id="131310"/>
    <lineage>
        <taxon>Eukaryota</taxon>
        <taxon>Metazoa</taxon>
        <taxon>Ecdysozoa</taxon>
        <taxon>Nematoda</taxon>
        <taxon>Chromadorea</taxon>
        <taxon>Rhabditida</taxon>
        <taxon>Tylenchina</taxon>
        <taxon>Panagrolaimomorpha</taxon>
        <taxon>Strongyloidoidea</taxon>
        <taxon>Strongyloididae</taxon>
        <taxon>Parastrongyloides</taxon>
    </lineage>
</organism>
<dbReference type="InterPro" id="IPR038577">
    <property type="entry name" value="GT10-like_C_sf"/>
</dbReference>
<dbReference type="InterPro" id="IPR055270">
    <property type="entry name" value="Glyco_tran_10_C"/>
</dbReference>
<dbReference type="Pfam" id="PF00852">
    <property type="entry name" value="Glyco_transf_10"/>
    <property type="match status" value="1"/>
</dbReference>
<evidence type="ECO:0000256" key="7">
    <source>
        <dbReference type="ARBA" id="ARBA00022968"/>
    </source>
</evidence>
<dbReference type="AlphaFoldDB" id="A0A0N5A712"/>
<sequence>MRKLYYLLVFISIFFTLVYIFSSNNDEPTKFLKPNLEPKRVLMYTKYFTTDNMYLFDRCKPINCEFTRDKKLFSKSDGVVFHFADIAPDDIPKKAFPEQKFVYFSLESPFSTIGRYSPKNYFNWLMSYNNKSDVTFEYGSKWIETDTKVVKHNYTDKVLSTKKNEGIIGYISNCYTNSARGQIIDKLKKHINVTVYGKCTNLHDGCKVEDYNCEEKIINNYYFFFALENAVCNNYITEKYWKRYTFDSVPIVMKRHIYTDVGIPNSSFIAVDDFKSSLDMSNYLKYLITNPKEYMKYFEHRNSNWKVIESEKYDLVNGICNLCTKLREKMDDNKVIDNVDNLYASINQCVSRDVMYKFAETF</sequence>
<dbReference type="InterPro" id="IPR001503">
    <property type="entry name" value="Glyco_trans_10"/>
</dbReference>
<keyword evidence="5 12" id="KW-0808">Transferase</keyword>
<reference evidence="16" key="1">
    <citation type="submission" date="2017-02" db="UniProtKB">
        <authorList>
            <consortium name="WormBaseParasite"/>
        </authorList>
    </citation>
    <scope>IDENTIFICATION</scope>
</reference>
<comment type="subcellular location">
    <subcellularLocation>
        <location evidence="1 12">Golgi apparatus</location>
        <location evidence="1 12">Golgi stack membrane</location>
        <topology evidence="1 12">Single-pass type II membrane protein</topology>
    </subcellularLocation>
</comment>
<keyword evidence="7" id="KW-0735">Signal-anchor</keyword>
<evidence type="ECO:0000259" key="13">
    <source>
        <dbReference type="Pfam" id="PF00852"/>
    </source>
</evidence>
<dbReference type="SUPFAM" id="SSF53756">
    <property type="entry name" value="UDP-Glycosyltransferase/glycogen phosphorylase"/>
    <property type="match status" value="1"/>
</dbReference>
<dbReference type="Gene3D" id="3.40.50.11660">
    <property type="entry name" value="Glycosyl transferase family 10, C-terminal domain"/>
    <property type="match status" value="1"/>
</dbReference>
<keyword evidence="11" id="KW-0325">Glycoprotein</keyword>
<name>A0A0N5A712_PARTI</name>
<keyword evidence="6 12" id="KW-0812">Transmembrane</keyword>
<evidence type="ECO:0000256" key="11">
    <source>
        <dbReference type="ARBA" id="ARBA00023180"/>
    </source>
</evidence>
<proteinExistence type="inferred from homology"/>
<evidence type="ECO:0000256" key="8">
    <source>
        <dbReference type="ARBA" id="ARBA00022989"/>
    </source>
</evidence>
<evidence type="ECO:0000256" key="12">
    <source>
        <dbReference type="RuleBase" id="RU003832"/>
    </source>
</evidence>
<evidence type="ECO:0000256" key="1">
    <source>
        <dbReference type="ARBA" id="ARBA00004447"/>
    </source>
</evidence>
<dbReference type="EC" id="2.4.1.-" evidence="12"/>
<dbReference type="GO" id="GO:0008417">
    <property type="term" value="F:fucosyltransferase activity"/>
    <property type="evidence" value="ECO:0007669"/>
    <property type="project" value="InterPro"/>
</dbReference>
<dbReference type="Pfam" id="PF17039">
    <property type="entry name" value="Glyco_tran_10_N"/>
    <property type="match status" value="1"/>
</dbReference>
<evidence type="ECO:0000259" key="14">
    <source>
        <dbReference type="Pfam" id="PF17039"/>
    </source>
</evidence>